<dbReference type="PANTHER" id="PTHR28668:SF1">
    <property type="entry name" value="TRANSMEMBRANE PROTEIN 234"/>
    <property type="match status" value="1"/>
</dbReference>
<comment type="caution">
    <text evidence="7">The sequence shown here is derived from an EMBL/GenBank/DDBJ whole genome shotgun (WGS) entry which is preliminary data.</text>
</comment>
<organism evidence="7 8">
    <name type="scientific">Drechmeria coniospora</name>
    <name type="common">Nematophagous fungus</name>
    <name type="synonym">Meria coniospora</name>
    <dbReference type="NCBI Taxonomy" id="98403"/>
    <lineage>
        <taxon>Eukaryota</taxon>
        <taxon>Fungi</taxon>
        <taxon>Dikarya</taxon>
        <taxon>Ascomycota</taxon>
        <taxon>Pezizomycotina</taxon>
        <taxon>Sordariomycetes</taxon>
        <taxon>Hypocreomycetidae</taxon>
        <taxon>Hypocreales</taxon>
        <taxon>Ophiocordycipitaceae</taxon>
        <taxon>Drechmeria</taxon>
    </lineage>
</organism>
<dbReference type="PANTHER" id="PTHR28668">
    <property type="entry name" value="TRANSMEMBRANE PROTEIN 234"/>
    <property type="match status" value="1"/>
</dbReference>
<accession>A0A151GV55</accession>
<evidence type="ECO:0000256" key="4">
    <source>
        <dbReference type="ARBA" id="ARBA00023136"/>
    </source>
</evidence>
<feature type="region of interest" description="Disordered" evidence="5">
    <location>
        <begin position="513"/>
        <end position="532"/>
    </location>
</feature>
<dbReference type="Pfam" id="PF10639">
    <property type="entry name" value="TMEM234"/>
    <property type="match status" value="1"/>
</dbReference>
<dbReference type="InterPro" id="IPR018908">
    <property type="entry name" value="TMEM234"/>
</dbReference>
<keyword evidence="4 6" id="KW-0472">Membrane</keyword>
<evidence type="ECO:0000256" key="1">
    <source>
        <dbReference type="ARBA" id="ARBA00004141"/>
    </source>
</evidence>
<dbReference type="GeneID" id="63714751"/>
<feature type="transmembrane region" description="Helical" evidence="6">
    <location>
        <begin position="320"/>
        <end position="341"/>
    </location>
</feature>
<comment type="subcellular location">
    <subcellularLocation>
        <location evidence="1">Membrane</location>
        <topology evidence="1">Multi-pass membrane protein</topology>
    </subcellularLocation>
</comment>
<dbReference type="RefSeq" id="XP_040660320.1">
    <property type="nucleotide sequence ID" value="XM_040799437.1"/>
</dbReference>
<feature type="region of interest" description="Disordered" evidence="5">
    <location>
        <begin position="53"/>
        <end position="85"/>
    </location>
</feature>
<evidence type="ECO:0000256" key="6">
    <source>
        <dbReference type="SAM" id="Phobius"/>
    </source>
</evidence>
<dbReference type="AlphaFoldDB" id="A0A151GV55"/>
<dbReference type="Proteomes" id="UP000076580">
    <property type="component" value="Chromosome 01"/>
</dbReference>
<reference evidence="7 8" key="1">
    <citation type="journal article" date="2016" name="Sci. Rep.">
        <title>Insights into Adaptations to a Near-Obligate Nematode Endoparasitic Lifestyle from the Finished Genome of Drechmeria coniospora.</title>
        <authorList>
            <person name="Zhang L."/>
            <person name="Zhou Z."/>
            <person name="Guo Q."/>
            <person name="Fokkens L."/>
            <person name="Miskei M."/>
            <person name="Pocsi I."/>
            <person name="Zhang W."/>
            <person name="Chen M."/>
            <person name="Wang L."/>
            <person name="Sun Y."/>
            <person name="Donzelli B.G."/>
            <person name="Gibson D.M."/>
            <person name="Nelson D.R."/>
            <person name="Luo J.G."/>
            <person name="Rep M."/>
            <person name="Liu H."/>
            <person name="Yang S."/>
            <person name="Wang J."/>
            <person name="Krasnoff S.B."/>
            <person name="Xu Y."/>
            <person name="Molnar I."/>
            <person name="Lin M."/>
        </authorList>
    </citation>
    <scope>NUCLEOTIDE SEQUENCE [LARGE SCALE GENOMIC DNA]</scope>
    <source>
        <strain evidence="7 8">ARSEF 6962</strain>
    </source>
</reference>
<keyword evidence="3 6" id="KW-1133">Transmembrane helix</keyword>
<feature type="transmembrane region" description="Helical" evidence="6">
    <location>
        <begin position="422"/>
        <end position="443"/>
    </location>
</feature>
<keyword evidence="2 6" id="KW-0812">Transmembrane</keyword>
<dbReference type="GO" id="GO:0016020">
    <property type="term" value="C:membrane"/>
    <property type="evidence" value="ECO:0007669"/>
    <property type="project" value="UniProtKB-SubCell"/>
</dbReference>
<feature type="compositionally biased region" description="Low complexity" evidence="5">
    <location>
        <begin position="293"/>
        <end position="308"/>
    </location>
</feature>
<feature type="compositionally biased region" description="Polar residues" evidence="5">
    <location>
        <begin position="261"/>
        <end position="274"/>
    </location>
</feature>
<proteinExistence type="predicted"/>
<name>A0A151GV55_DRECN</name>
<evidence type="ECO:0000313" key="7">
    <source>
        <dbReference type="EMBL" id="KYK60968.1"/>
    </source>
</evidence>
<feature type="region of interest" description="Disordered" evidence="5">
    <location>
        <begin position="807"/>
        <end position="852"/>
    </location>
</feature>
<sequence length="884" mass="96317">MAVFRPARAVGSGVEFDPTRHALGCPWRGEMASIGGTCRPCYAKEATIGAKARPLDESSVRPTATRERRRKAQESDCDVTYRPSSRLPPRETGWFMAPWRGTAGARRRWEARGVLPSCQEEEAEPEIERDRCALAGWPGPEQQPAAATASGTGVILRRIVRSRRWQPDSGPAGVASWTVTGSWAHACTYWLRAVTRARAIQWDAFHAVEPPVQIWGPRDRRTAGTLDERGLGPVEASDRGIAVAWYRMESSAIRLVPLSTSTRCSGSPSWTTVARTAPPTPSPPPYPNPVPEPSDTSSTPSTMDDGPPNQDPTMVSTPPLFNYLLSFVLVGLAWGLTTPFIRRAARTHKPPVHSFRSSWIPAKVVAAFFAALDLLRNPRYAVPLLLNLTGSVWFFLLIGQAGDYPPSVLFPLVPSADCEQTAAGMGLSLVGIAFLMSSTSLACSGRVPFHNLRPRVRNSRVCLPLLSGCAGEIAPPLVLVICVIITTKCRHPFLHAPAAVWLIVVGSRAIAERPGDSGPPPSSGGESGPRLPAARTRIRRLSKQVPIESTGHMSVDCSASVGNAHDVPACAAAFSPEMLADATYRLELMVARLEQTSRSEIRLSATEDQFPCLYPSLGGGLSHANLLCLVPSRKGVEKNPADGGSGTISPEDLLRIACRAFENTTSCWEGRVDALLQLCLGLFLLAAKSHRHSRVCCAFEDAVTINGALLKYQPSFRVAVLHVSGLIGCRGDVVLQRPEVGEKLCDTCRAVPVDCERLPISLLPINMPRPPRTDSRRLKCKARLPSKKVCQQPAEMEALVDESGDAPLRSRGVYDEEKSQHHLGLQSWSRPDKERDSNIGTGRFYDEAEDRDGRACESEKWTAQLEFLATVWLSRGFRPTCSQR</sequence>
<feature type="transmembrane region" description="Helical" evidence="6">
    <location>
        <begin position="463"/>
        <end position="486"/>
    </location>
</feature>
<evidence type="ECO:0000256" key="5">
    <source>
        <dbReference type="SAM" id="MobiDB-lite"/>
    </source>
</evidence>
<protein>
    <submittedName>
        <fullName evidence="7">Uncharacterized protein</fullName>
    </submittedName>
</protein>
<feature type="transmembrane region" description="Helical" evidence="6">
    <location>
        <begin position="384"/>
        <end position="402"/>
    </location>
</feature>
<gene>
    <name evidence="7" type="ORF">DCS_02108</name>
</gene>
<feature type="compositionally biased region" description="Pro residues" evidence="5">
    <location>
        <begin position="278"/>
        <end position="292"/>
    </location>
</feature>
<dbReference type="EMBL" id="LAYC01000001">
    <property type="protein sequence ID" value="KYK60968.1"/>
    <property type="molecule type" value="Genomic_DNA"/>
</dbReference>
<evidence type="ECO:0000256" key="2">
    <source>
        <dbReference type="ARBA" id="ARBA00022692"/>
    </source>
</evidence>
<feature type="region of interest" description="Disordered" evidence="5">
    <location>
        <begin position="261"/>
        <end position="313"/>
    </location>
</feature>
<keyword evidence="8" id="KW-1185">Reference proteome</keyword>
<evidence type="ECO:0000256" key="3">
    <source>
        <dbReference type="ARBA" id="ARBA00022989"/>
    </source>
</evidence>
<evidence type="ECO:0000313" key="8">
    <source>
        <dbReference type="Proteomes" id="UP000076580"/>
    </source>
</evidence>
<dbReference type="InParanoid" id="A0A151GV55"/>